<dbReference type="InterPro" id="IPR027417">
    <property type="entry name" value="P-loop_NTPase"/>
</dbReference>
<proteinExistence type="predicted"/>
<evidence type="ECO:0008006" key="7">
    <source>
        <dbReference type="Google" id="ProtNLM"/>
    </source>
</evidence>
<dbReference type="GO" id="GO:0043138">
    <property type="term" value="F:3'-5' DNA helicase activity"/>
    <property type="evidence" value="ECO:0007669"/>
    <property type="project" value="TreeGrafter"/>
</dbReference>
<evidence type="ECO:0000259" key="4">
    <source>
        <dbReference type="PROSITE" id="PS51194"/>
    </source>
</evidence>
<dbReference type="InterPro" id="IPR001650">
    <property type="entry name" value="Helicase_C-like"/>
</dbReference>
<organism evidence="5 6">
    <name type="scientific">Pseudomonas linyingensis</name>
    <dbReference type="NCBI Taxonomy" id="915471"/>
    <lineage>
        <taxon>Bacteria</taxon>
        <taxon>Pseudomonadati</taxon>
        <taxon>Pseudomonadota</taxon>
        <taxon>Gammaproteobacteria</taxon>
        <taxon>Pseudomonadales</taxon>
        <taxon>Pseudomonadaceae</taxon>
        <taxon>Pseudomonas</taxon>
    </lineage>
</organism>
<dbReference type="PANTHER" id="PTHR47957">
    <property type="entry name" value="ATP-DEPENDENT HELICASE HRQ1"/>
    <property type="match status" value="1"/>
</dbReference>
<keyword evidence="6" id="KW-1185">Reference proteome</keyword>
<dbReference type="STRING" id="915471.SAMN05216201_113101"/>
<dbReference type="PROSITE" id="PS51192">
    <property type="entry name" value="HELICASE_ATP_BIND_1"/>
    <property type="match status" value="1"/>
</dbReference>
<dbReference type="GO" id="GO:0006289">
    <property type="term" value="P:nucleotide-excision repair"/>
    <property type="evidence" value="ECO:0007669"/>
    <property type="project" value="TreeGrafter"/>
</dbReference>
<dbReference type="EMBL" id="FNZE01000013">
    <property type="protein sequence ID" value="SEJ66354.1"/>
    <property type="molecule type" value="Genomic_DNA"/>
</dbReference>
<dbReference type="Pfam" id="PF00270">
    <property type="entry name" value="DEAD"/>
    <property type="match status" value="1"/>
</dbReference>
<dbReference type="GO" id="GO:0005524">
    <property type="term" value="F:ATP binding"/>
    <property type="evidence" value="ECO:0007669"/>
    <property type="project" value="UniProtKB-KW"/>
</dbReference>
<feature type="domain" description="Helicase C-terminal" evidence="4">
    <location>
        <begin position="1025"/>
        <end position="1168"/>
    </location>
</feature>
<dbReference type="GO" id="GO:0003676">
    <property type="term" value="F:nucleic acid binding"/>
    <property type="evidence" value="ECO:0007669"/>
    <property type="project" value="InterPro"/>
</dbReference>
<dbReference type="OrthoDB" id="9815222at2"/>
<keyword evidence="1" id="KW-0547">Nucleotide-binding</keyword>
<dbReference type="PANTHER" id="PTHR47957:SF3">
    <property type="entry name" value="ATP-DEPENDENT HELICASE HRQ1"/>
    <property type="match status" value="1"/>
</dbReference>
<dbReference type="InterPro" id="IPR011545">
    <property type="entry name" value="DEAD/DEAH_box_helicase_dom"/>
</dbReference>
<dbReference type="SMART" id="SM00487">
    <property type="entry name" value="DEXDc"/>
    <property type="match status" value="1"/>
</dbReference>
<dbReference type="Gene3D" id="3.40.50.300">
    <property type="entry name" value="P-loop containing nucleotide triphosphate hydrolases"/>
    <property type="match status" value="2"/>
</dbReference>
<evidence type="ECO:0000313" key="6">
    <source>
        <dbReference type="Proteomes" id="UP000242930"/>
    </source>
</evidence>
<feature type="domain" description="Helicase ATP-binding" evidence="3">
    <location>
        <begin position="108"/>
        <end position="317"/>
    </location>
</feature>
<evidence type="ECO:0000259" key="3">
    <source>
        <dbReference type="PROSITE" id="PS51192"/>
    </source>
</evidence>
<dbReference type="SMART" id="SM00490">
    <property type="entry name" value="HELICc"/>
    <property type="match status" value="1"/>
</dbReference>
<sequence length="2092" mass="232603">MRFFRSLIEQSLERTREATLGVLGISHPGLRQHLSQSMVNELGADGCFLAPPVFEHTFGWQEDELRLQDLSAEGLLSPSLLDTLANAPAYRFQKAAHPYVHQLQAWRTLLDKQPRSAVITTGTGSGKTECFMVPILEDLIREQAQTGAALVGVRALFLYPLNALINSQQERLDAWTRRYGSNIRFCLYNGKTEERADSIRREQQQKPNQILSRELLRKEPAPILMTNATMLEYMLVRQVDSPILEISRQQQSLRWIVLDEAHTYVGSQAAEMSLLLRRVVQAFGRQSEQIRFVATSATIAGADAQERLKCYLAAMAGVPLDQVVVIGGSRVWPDLAPGASGGNLSLEAIRDIEPGQAVSSARFQALCDSAISTRLRHAVVSSGKPLDLNELIDAVSGQLQGSGSLERQREILDWLDIMTGTHPAEDQPPFLKLRIHLFQRMLHGLWACVDPRCSAKPGHLQDWPFGNVYVSQRARCECHAPVYELGFCDDCKTPHLLAEDRSGELHQPSPYAGDEFALNHEGGGEDAPAELLKAHVQSASLIIAGLPAAHEPYFSINLDLESQKLGAVSATRNISIVLTEEKNCCCSHCDHSSSGTSDFLRKAYLGAPFYIANAVPTVLEFCPDPDKDDCEGRSPEELPGRGRKLITFTDSRQGTARMAVRMQQEAERSRLRGLVFATLRNVQAKANAAPRDIPTGDPAELLAMADSMEKMGMAASAAELRKKAELLQSGAAPASQAEIITWSQMAQEIAAARDIDQFILRYNRYANPALFDGSEGGLTMARLLLAREFSRRPKNQNSTETLGLIRVGYQGLDRVISAPPLWTDTRATPALGDANAPRSMLTLDDWRDFLKVALDFYVRENTFIPMEDRMRHWMGSRFSPKALYSPQSDVQESSTIRRWPQIKQGTAHRLVKLLMLATGLNRAANADADKINSWLEAAWLALVNVGILELSDTGHRLRLETLTFSLPVEGWVCPLTRRIFDTTFRGLTPYLPQKLLNQDYRCQRIQLPDLSALRPDGSPLPRQTQIRQLVAKDPVIAQLRQESLWTDISDRTVEGGFYYRTAEHSAQQSAQRLEGYVEEFKRGDINVLNCSTTMEMGVDIGGISAVVMNNLPPHPANYLQRAGRAGRRSEARAIAYTLCKADPHNQRAFANPQWPFVTAIPAPSITLSSARIVQRHVHSLLLALFLRMHSNNDGDRTKLTLHWFFATEDAPCQQFLAWLMASPEEFGAAVRQLVRGTCLEGRSLSSITGETRQALSDLEERWLAEFRNINQKLQAASDGPYKKALELEKQRHENEYLLRYLASSAFLPGYGFPTDVVSLKTYNVEDFLHKKRNDKVSREDSIFDNKEMPSRSLNIAIREYAPGGQVVIDGRVYRSAGVSLQWHADGQVNEVQKFDIAWRCPECGNTGVIEHAYANSDGLCCSHCTTPIPASERRVVLRPGGFVTDFYEATTNDVTSQKYIRVQRPRIQLNGESIALPDQRCGFVRFGHDGSVFHHSSGEHETGYAICMKCGRAESMLPSGDIPKGLQPGTLHFPLGGERRKGKDSKPEPDCHGETVMGNLHLGYQIRTDVLEIFLRNPLTGDWLPDSSEGQPEGRLIATTLGAALRDVIADQLGIASSEMGFGYRLDRDRETRQGRTVIQLFDQVSGGAGFVFAGLKDIALLLTKAQERLHCPVNCENVCSHCLASQDSRVEREELDRKLALQWLSESRLVEHLGLPEVFAELHGACYCSVGPLRELSVAINSLDRSDQTAAILLCLQGDCADWDLDHPRFRDQLLTWAIAERLKVRLGLTGSAQLSPEQKATLALLAHLGIELVELQARVYQAPHLVAQIASQAGVRSLYSSKSCAGAPGADWLHSHADVVWATSKLMPAVAVNLIDCSSWHQHPQGARIVEVSSQLDGPVSTLKKRIAALVDAKLPELASLIANDQAVSISYSDRYLKSPWSLMLLSSFLELFRGEQLKSLSVQTLAPGGHQASFQLTHDWMRVNDQEAVLELWLRGQFDLAPDIMVMSSPRDLLHCRVITVDWSSGKTSKILLDQGMGYWRCRMPHRDQMGFDFNAAPHEQAMQMLGKLLFAHMQPSGDWPTYISCSIS</sequence>
<reference evidence="6" key="1">
    <citation type="submission" date="2016-10" db="EMBL/GenBank/DDBJ databases">
        <authorList>
            <person name="Varghese N."/>
            <person name="Submissions S."/>
        </authorList>
    </citation>
    <scope>NUCLEOTIDE SEQUENCE [LARGE SCALE GENOMIC DNA]</scope>
    <source>
        <strain evidence="6">LMG 25967</strain>
    </source>
</reference>
<dbReference type="InterPro" id="IPR018973">
    <property type="entry name" value="MZB"/>
</dbReference>
<dbReference type="Proteomes" id="UP000242930">
    <property type="component" value="Unassembled WGS sequence"/>
</dbReference>
<dbReference type="Pfam" id="PF09369">
    <property type="entry name" value="MZB"/>
    <property type="match status" value="1"/>
</dbReference>
<accession>A0A1H7ANZ5</accession>
<dbReference type="SUPFAM" id="SSF52540">
    <property type="entry name" value="P-loop containing nucleoside triphosphate hydrolases"/>
    <property type="match status" value="1"/>
</dbReference>
<evidence type="ECO:0000256" key="2">
    <source>
        <dbReference type="ARBA" id="ARBA00022840"/>
    </source>
</evidence>
<gene>
    <name evidence="5" type="ORF">SAMN05216201_113101</name>
</gene>
<dbReference type="InterPro" id="IPR014001">
    <property type="entry name" value="Helicase_ATP-bd"/>
</dbReference>
<dbReference type="RefSeq" id="WP_090312590.1">
    <property type="nucleotide sequence ID" value="NZ_FNZE01000013.1"/>
</dbReference>
<protein>
    <recommendedName>
        <fullName evidence="7">DEAD/DEAH box helicase</fullName>
    </recommendedName>
</protein>
<dbReference type="Pfam" id="PF00271">
    <property type="entry name" value="Helicase_C"/>
    <property type="match status" value="1"/>
</dbReference>
<keyword evidence="2" id="KW-0067">ATP-binding</keyword>
<evidence type="ECO:0000256" key="1">
    <source>
        <dbReference type="ARBA" id="ARBA00022741"/>
    </source>
</evidence>
<name>A0A1H7ANZ5_9PSED</name>
<dbReference type="PROSITE" id="PS51194">
    <property type="entry name" value="HELICASE_CTER"/>
    <property type="match status" value="1"/>
</dbReference>
<evidence type="ECO:0000313" key="5">
    <source>
        <dbReference type="EMBL" id="SEJ66354.1"/>
    </source>
</evidence>
<dbReference type="GO" id="GO:0036297">
    <property type="term" value="P:interstrand cross-link repair"/>
    <property type="evidence" value="ECO:0007669"/>
    <property type="project" value="TreeGrafter"/>
</dbReference>